<dbReference type="AlphaFoldDB" id="A0A1B9HYT6"/>
<evidence type="ECO:0000313" key="4">
    <source>
        <dbReference type="Proteomes" id="UP000094020"/>
    </source>
</evidence>
<organism evidence="2">
    <name type="scientific">Kwoniella pini CBS 10737</name>
    <dbReference type="NCBI Taxonomy" id="1296096"/>
    <lineage>
        <taxon>Eukaryota</taxon>
        <taxon>Fungi</taxon>
        <taxon>Dikarya</taxon>
        <taxon>Basidiomycota</taxon>
        <taxon>Agaricomycotina</taxon>
        <taxon>Tremellomycetes</taxon>
        <taxon>Tremellales</taxon>
        <taxon>Cryptococcaceae</taxon>
        <taxon>Kwoniella</taxon>
    </lineage>
</organism>
<dbReference type="KEGG" id="kpin:30173583"/>
<dbReference type="GeneID" id="30173583"/>
<sequence>MPEVTNFISKDYSSSNSIEYLKNLSKYQKRLKDENNNKGKIIGLNHYADEIPLNNSERIKRGLPLKPPTNFIQKSIKREEKQRQKQRRLLNY</sequence>
<reference evidence="3" key="2">
    <citation type="submission" date="2013-07" db="EMBL/GenBank/DDBJ databases">
        <authorList>
            <consortium name="The Broad Institute Genome Sequencing Platform"/>
            <person name="Cuomo C."/>
            <person name="Litvintseva A."/>
            <person name="Chen Y."/>
            <person name="Heitman J."/>
            <person name="Sun S."/>
            <person name="Springer D."/>
            <person name="Dromer F."/>
            <person name="Young S.K."/>
            <person name="Zeng Q."/>
            <person name="Gargeya S."/>
            <person name="Fitzgerald M."/>
            <person name="Abouelleil A."/>
            <person name="Alvarado L."/>
            <person name="Berlin A.M."/>
            <person name="Chapman S.B."/>
            <person name="Dewar J."/>
            <person name="Goldberg J."/>
            <person name="Griggs A."/>
            <person name="Gujja S."/>
            <person name="Hansen M."/>
            <person name="Howarth C."/>
            <person name="Imamovic A."/>
            <person name="Larimer J."/>
            <person name="McCowan C."/>
            <person name="Murphy C."/>
            <person name="Pearson M."/>
            <person name="Priest M."/>
            <person name="Roberts A."/>
            <person name="Saif S."/>
            <person name="Shea T."/>
            <person name="Sykes S."/>
            <person name="Wortman J."/>
            <person name="Nusbaum C."/>
            <person name="Birren B."/>
        </authorList>
    </citation>
    <scope>NUCLEOTIDE SEQUENCE</scope>
    <source>
        <strain evidence="3">CBS 10737</strain>
    </source>
</reference>
<dbReference type="RefSeq" id="XP_019009655.1">
    <property type="nucleotide sequence ID" value="XM_019156937.1"/>
</dbReference>
<evidence type="ECO:0000313" key="3">
    <source>
        <dbReference type="EMBL" id="WWC73275.1"/>
    </source>
</evidence>
<dbReference type="OrthoDB" id="10516098at2759"/>
<accession>A0A1B9HYT6</accession>
<reference evidence="2" key="1">
    <citation type="submission" date="2013-07" db="EMBL/GenBank/DDBJ databases">
        <title>The Genome Sequence of Cryptococcus pinus CBS10737.</title>
        <authorList>
            <consortium name="The Broad Institute Genome Sequencing Platform"/>
            <person name="Cuomo C."/>
            <person name="Litvintseva A."/>
            <person name="Chen Y."/>
            <person name="Heitman J."/>
            <person name="Sun S."/>
            <person name="Springer D."/>
            <person name="Dromer F."/>
            <person name="Young S.K."/>
            <person name="Zeng Q."/>
            <person name="Gargeya S."/>
            <person name="Fitzgerald M."/>
            <person name="Abouelleil A."/>
            <person name="Alvarado L."/>
            <person name="Berlin A.M."/>
            <person name="Chapman S.B."/>
            <person name="Dewar J."/>
            <person name="Goldberg J."/>
            <person name="Griggs A."/>
            <person name="Gujja S."/>
            <person name="Hansen M."/>
            <person name="Howarth C."/>
            <person name="Imamovic A."/>
            <person name="Larimer J."/>
            <person name="McCowan C."/>
            <person name="Murphy C."/>
            <person name="Pearson M."/>
            <person name="Priest M."/>
            <person name="Roberts A."/>
            <person name="Saif S."/>
            <person name="Shea T."/>
            <person name="Sykes S."/>
            <person name="Wortman J."/>
            <person name="Nusbaum C."/>
            <person name="Birren B."/>
        </authorList>
    </citation>
    <scope>NUCLEOTIDE SEQUENCE [LARGE SCALE GENOMIC DNA]</scope>
    <source>
        <strain evidence="2">CBS 10737</strain>
    </source>
</reference>
<dbReference type="Proteomes" id="UP000094020">
    <property type="component" value="Chromosome 10"/>
</dbReference>
<evidence type="ECO:0000313" key="2">
    <source>
        <dbReference type="EMBL" id="OCF48436.1"/>
    </source>
</evidence>
<feature type="region of interest" description="Disordered" evidence="1">
    <location>
        <begin position="59"/>
        <end position="92"/>
    </location>
</feature>
<gene>
    <name evidence="2" type="ORF">I206_05214</name>
    <name evidence="3" type="ORF">I206_107241</name>
</gene>
<keyword evidence="4" id="KW-1185">Reference proteome</keyword>
<protein>
    <submittedName>
        <fullName evidence="2">Uncharacterized protein</fullName>
    </submittedName>
</protein>
<reference evidence="2" key="3">
    <citation type="submission" date="2016-07" db="EMBL/GenBank/DDBJ databases">
        <title>Evolution of pathogenesis and genome organization in the Tremellales.</title>
        <authorList>
            <person name="Cuomo C."/>
            <person name="Litvintseva A."/>
            <person name="Heitman J."/>
            <person name="Chen Y."/>
            <person name="Sun S."/>
            <person name="Springer D."/>
            <person name="Dromer F."/>
            <person name="Young S."/>
            <person name="Zeng Q."/>
            <person name="Chapman S."/>
            <person name="Gujja S."/>
            <person name="Saif S."/>
            <person name="Birren B."/>
        </authorList>
    </citation>
    <scope>NUCLEOTIDE SEQUENCE</scope>
    <source>
        <strain evidence="2">CBS 10737</strain>
    </source>
</reference>
<reference evidence="3" key="4">
    <citation type="submission" date="2024-02" db="EMBL/GenBank/DDBJ databases">
        <title>Comparative genomics of Cryptococcus and Kwoniella reveals pathogenesis evolution and contrasting modes of karyotype evolution via chromosome fusion or intercentromeric recombination.</title>
        <authorList>
            <person name="Coelho M.A."/>
            <person name="David-Palma M."/>
            <person name="Shea T."/>
            <person name="Bowers K."/>
            <person name="McGinley-Smith S."/>
            <person name="Mohammad A.W."/>
            <person name="Gnirke A."/>
            <person name="Yurkov A.M."/>
            <person name="Nowrousian M."/>
            <person name="Sun S."/>
            <person name="Cuomo C.A."/>
            <person name="Heitman J."/>
        </authorList>
    </citation>
    <scope>NUCLEOTIDE SEQUENCE</scope>
    <source>
        <strain evidence="3">CBS 10737</strain>
    </source>
</reference>
<dbReference type="EMBL" id="CP144528">
    <property type="protein sequence ID" value="WWC73275.1"/>
    <property type="molecule type" value="Genomic_DNA"/>
</dbReference>
<dbReference type="EMBL" id="KI894013">
    <property type="protein sequence ID" value="OCF48436.1"/>
    <property type="molecule type" value="Genomic_DNA"/>
</dbReference>
<name>A0A1B9HYT6_9TREE</name>
<evidence type="ECO:0000256" key="1">
    <source>
        <dbReference type="SAM" id="MobiDB-lite"/>
    </source>
</evidence>
<proteinExistence type="predicted"/>